<evidence type="ECO:0000256" key="2">
    <source>
        <dbReference type="ARBA" id="ARBA00022491"/>
    </source>
</evidence>
<dbReference type="PROSITE" id="PS50888">
    <property type="entry name" value="BHLH"/>
    <property type="match status" value="1"/>
</dbReference>
<proteinExistence type="predicted"/>
<gene>
    <name evidence="8" type="ORF">CRM22_006028</name>
</gene>
<evidence type="ECO:0000256" key="1">
    <source>
        <dbReference type="ARBA" id="ARBA00004123"/>
    </source>
</evidence>
<dbReference type="AlphaFoldDB" id="A0A4S2LV72"/>
<dbReference type="OrthoDB" id="10047910at2759"/>
<keyword evidence="3" id="KW-0805">Transcription regulation</keyword>
<comment type="subcellular location">
    <subcellularLocation>
        <location evidence="1">Nucleus</location>
    </subcellularLocation>
</comment>
<dbReference type="Gene3D" id="4.10.280.10">
    <property type="entry name" value="Helix-loop-helix DNA-binding domain"/>
    <property type="match status" value="1"/>
</dbReference>
<dbReference type="GO" id="GO:0046983">
    <property type="term" value="F:protein dimerization activity"/>
    <property type="evidence" value="ECO:0007669"/>
    <property type="project" value="InterPro"/>
</dbReference>
<dbReference type="GO" id="GO:0005737">
    <property type="term" value="C:cytoplasm"/>
    <property type="evidence" value="ECO:0007669"/>
    <property type="project" value="InterPro"/>
</dbReference>
<dbReference type="InterPro" id="IPR036638">
    <property type="entry name" value="HLH_DNA-bd_sf"/>
</dbReference>
<keyword evidence="4" id="KW-0804">Transcription</keyword>
<dbReference type="EMBL" id="SJOL01006496">
    <property type="protein sequence ID" value="TGZ65129.1"/>
    <property type="molecule type" value="Genomic_DNA"/>
</dbReference>
<evidence type="ECO:0000256" key="3">
    <source>
        <dbReference type="ARBA" id="ARBA00023015"/>
    </source>
</evidence>
<evidence type="ECO:0000256" key="5">
    <source>
        <dbReference type="ARBA" id="ARBA00023242"/>
    </source>
</evidence>
<reference evidence="8 9" key="1">
    <citation type="journal article" date="2019" name="BMC Genomics">
        <title>New insights from Opisthorchis felineus genome: update on genomics of the epidemiologically important liver flukes.</title>
        <authorList>
            <person name="Ershov N.I."/>
            <person name="Mordvinov V.A."/>
            <person name="Prokhortchouk E.B."/>
            <person name="Pakharukova M.Y."/>
            <person name="Gunbin K.V."/>
            <person name="Ustyantsev K."/>
            <person name="Genaev M.A."/>
            <person name="Blinov A.G."/>
            <person name="Mazur A."/>
            <person name="Boulygina E."/>
            <person name="Tsygankova S."/>
            <person name="Khrameeva E."/>
            <person name="Chekanov N."/>
            <person name="Fan G."/>
            <person name="Xiao A."/>
            <person name="Zhang H."/>
            <person name="Xu X."/>
            <person name="Yang H."/>
            <person name="Solovyev V."/>
            <person name="Lee S.M."/>
            <person name="Liu X."/>
            <person name="Afonnikov D.A."/>
            <person name="Skryabin K.G."/>
        </authorList>
    </citation>
    <scope>NUCLEOTIDE SEQUENCE [LARGE SCALE GENOMIC DNA]</scope>
    <source>
        <strain evidence="8">AK-0245</strain>
        <tissue evidence="8">Whole organism</tissue>
    </source>
</reference>
<dbReference type="SUPFAM" id="SSF47459">
    <property type="entry name" value="HLH, helix-loop-helix DNA-binding domain"/>
    <property type="match status" value="1"/>
</dbReference>
<dbReference type="EMBL" id="SJOL01006496">
    <property type="protein sequence ID" value="TGZ65128.1"/>
    <property type="molecule type" value="Genomic_DNA"/>
</dbReference>
<protein>
    <recommendedName>
        <fullName evidence="7">BHLH domain-containing protein</fullName>
    </recommendedName>
</protein>
<organism evidence="8 9">
    <name type="scientific">Opisthorchis felineus</name>
    <dbReference type="NCBI Taxonomy" id="147828"/>
    <lineage>
        <taxon>Eukaryota</taxon>
        <taxon>Metazoa</taxon>
        <taxon>Spiralia</taxon>
        <taxon>Lophotrochozoa</taxon>
        <taxon>Platyhelminthes</taxon>
        <taxon>Trematoda</taxon>
        <taxon>Digenea</taxon>
        <taxon>Opisthorchiida</taxon>
        <taxon>Opisthorchiata</taxon>
        <taxon>Opisthorchiidae</taxon>
        <taxon>Opisthorchis</taxon>
    </lineage>
</organism>
<evidence type="ECO:0000256" key="4">
    <source>
        <dbReference type="ARBA" id="ARBA00023163"/>
    </source>
</evidence>
<comment type="caution">
    <text evidence="8">The sequence shown here is derived from an EMBL/GenBank/DDBJ whole genome shotgun (WGS) entry which is preliminary data.</text>
</comment>
<keyword evidence="5" id="KW-0539">Nucleus</keyword>
<dbReference type="PANTHER" id="PTHR11723:SF17">
    <property type="entry name" value="PROTEIN EXTRA-MACROCHAETAE"/>
    <property type="match status" value="1"/>
</dbReference>
<dbReference type="GO" id="GO:0030154">
    <property type="term" value="P:cell differentiation"/>
    <property type="evidence" value="ECO:0007669"/>
    <property type="project" value="TreeGrafter"/>
</dbReference>
<dbReference type="GO" id="GO:0005634">
    <property type="term" value="C:nucleus"/>
    <property type="evidence" value="ECO:0007669"/>
    <property type="project" value="UniProtKB-SubCell"/>
</dbReference>
<keyword evidence="9" id="KW-1185">Reference proteome</keyword>
<keyword evidence="2" id="KW-0678">Repressor</keyword>
<dbReference type="InterPro" id="IPR011598">
    <property type="entry name" value="bHLH_dom"/>
</dbReference>
<accession>A0A4S2LV72</accession>
<evidence type="ECO:0000256" key="6">
    <source>
        <dbReference type="SAM" id="MobiDB-lite"/>
    </source>
</evidence>
<dbReference type="STRING" id="147828.A0A4S2LV72"/>
<name>A0A4S2LV72_OPIFE</name>
<evidence type="ECO:0000259" key="7">
    <source>
        <dbReference type="PROSITE" id="PS50888"/>
    </source>
</evidence>
<dbReference type="GO" id="GO:0032922">
    <property type="term" value="P:circadian regulation of gene expression"/>
    <property type="evidence" value="ECO:0007669"/>
    <property type="project" value="TreeGrafter"/>
</dbReference>
<dbReference type="Pfam" id="PF00010">
    <property type="entry name" value="HLH"/>
    <property type="match status" value="1"/>
</dbReference>
<evidence type="ECO:0000313" key="9">
    <source>
        <dbReference type="Proteomes" id="UP000308267"/>
    </source>
</evidence>
<dbReference type="PANTHER" id="PTHR11723">
    <property type="entry name" value="DNA-BINDING PROTEIN INHIBITOR"/>
    <property type="match status" value="1"/>
</dbReference>
<feature type="domain" description="BHLH" evidence="7">
    <location>
        <begin position="37"/>
        <end position="89"/>
    </location>
</feature>
<evidence type="ECO:0000313" key="8">
    <source>
        <dbReference type="EMBL" id="TGZ65128.1"/>
    </source>
</evidence>
<dbReference type="Proteomes" id="UP000308267">
    <property type="component" value="Unassembled WGS sequence"/>
</dbReference>
<feature type="region of interest" description="Disordered" evidence="6">
    <location>
        <begin position="16"/>
        <end position="37"/>
    </location>
</feature>
<dbReference type="GO" id="GO:0000122">
    <property type="term" value="P:negative regulation of transcription by RNA polymerase II"/>
    <property type="evidence" value="ECO:0007669"/>
    <property type="project" value="InterPro"/>
</dbReference>
<dbReference type="InterPro" id="IPR026052">
    <property type="entry name" value="DNA-bd_prot-inh"/>
</dbReference>
<sequence>MDELFIGLAHGFKPADSGQGVKMTRPKPSASGRSPRARKILPHGKMATPLVEMRKCLGQLKRMVPTIEQHQKINQLELLQHVINYIQDLEVTLDCPGTTLKAVSPFREVTDSGCKSCPGNFLIGVDDVGRSVSRESSSSGLYSWSYISCRC</sequence>